<comment type="caution">
    <text evidence="4">The sequence shown here is derived from an EMBL/GenBank/DDBJ whole genome shotgun (WGS) entry which is preliminary data.</text>
</comment>
<dbReference type="PATRIC" id="fig|693.5.peg.2131"/>
<dbReference type="AlphaFoldDB" id="A0A0M0HQ39"/>
<dbReference type="Proteomes" id="UP000037515">
    <property type="component" value="Unassembled WGS sequence"/>
</dbReference>
<feature type="signal peptide" evidence="2">
    <location>
        <begin position="1"/>
        <end position="22"/>
    </location>
</feature>
<accession>A0A0M0HQ39</accession>
<keyword evidence="1 2" id="KW-0732">Signal</keyword>
<proteinExistence type="predicted"/>
<dbReference type="OrthoDB" id="6308600at2"/>
<organism evidence="4 5">
    <name type="scientific">Vibrio nereis</name>
    <dbReference type="NCBI Taxonomy" id="693"/>
    <lineage>
        <taxon>Bacteria</taxon>
        <taxon>Pseudomonadati</taxon>
        <taxon>Pseudomonadota</taxon>
        <taxon>Gammaproteobacteria</taxon>
        <taxon>Vibrionales</taxon>
        <taxon>Vibrionaceae</taxon>
        <taxon>Vibrio</taxon>
    </lineage>
</organism>
<dbReference type="InterPro" id="IPR027385">
    <property type="entry name" value="Beta-barrel_OMP"/>
</dbReference>
<dbReference type="Gene3D" id="2.40.160.20">
    <property type="match status" value="1"/>
</dbReference>
<gene>
    <name evidence="4" type="ORF">AKJ17_10410</name>
</gene>
<reference evidence="5" key="1">
    <citation type="submission" date="2015-08" db="EMBL/GenBank/DDBJ databases">
        <title>Vibrio galatheae sp. nov., a novel member of the Vibrionaceae family isolated from the Solomon Islands.</title>
        <authorList>
            <person name="Giubergia S."/>
            <person name="Machado H."/>
            <person name="Mateiu R.V."/>
            <person name="Gram L."/>
        </authorList>
    </citation>
    <scope>NUCLEOTIDE SEQUENCE [LARGE SCALE GENOMIC DNA]</scope>
    <source>
        <strain evidence="5">DSM 19584</strain>
    </source>
</reference>
<evidence type="ECO:0000259" key="3">
    <source>
        <dbReference type="Pfam" id="PF13505"/>
    </source>
</evidence>
<dbReference type="Pfam" id="PF13505">
    <property type="entry name" value="OMP_b-brl"/>
    <property type="match status" value="1"/>
</dbReference>
<feature type="chain" id="PRO_5005600131" description="Outer membrane protein beta-barrel domain-containing protein" evidence="2">
    <location>
        <begin position="23"/>
        <end position="197"/>
    </location>
</feature>
<dbReference type="EMBL" id="LHPJ01000007">
    <property type="protein sequence ID" value="KOO03743.1"/>
    <property type="molecule type" value="Genomic_DNA"/>
</dbReference>
<evidence type="ECO:0000256" key="2">
    <source>
        <dbReference type="SAM" id="SignalP"/>
    </source>
</evidence>
<dbReference type="InterPro" id="IPR011250">
    <property type="entry name" value="OMP/PagP_B-barrel"/>
</dbReference>
<feature type="domain" description="Outer membrane protein beta-barrel" evidence="3">
    <location>
        <begin position="13"/>
        <end position="154"/>
    </location>
</feature>
<dbReference type="SUPFAM" id="SSF56925">
    <property type="entry name" value="OMPA-like"/>
    <property type="match status" value="1"/>
</dbReference>
<sequence length="197" mass="21571">MKHPTKFIIFHILMGLSWAATAQVYVSPWVGFTGGGRVESLGGERFNLDASSNVALSIETTFDKGRIGFFYTRQSTTVDELDVNADLQYLHFQSSIYYPLNNNISSYIGAGLGASYVDADWVENEVGFSASIMGGLEFNMTDSLALNTQLRWLGTVVDNDTSGVCNLPTTGSDSCIIRFDTSWMNQLSANAGVTLRF</sequence>
<keyword evidence="5" id="KW-1185">Reference proteome</keyword>
<evidence type="ECO:0000313" key="5">
    <source>
        <dbReference type="Proteomes" id="UP000037515"/>
    </source>
</evidence>
<evidence type="ECO:0000256" key="1">
    <source>
        <dbReference type="ARBA" id="ARBA00022729"/>
    </source>
</evidence>
<name>A0A0M0HQ39_VIBNE</name>
<dbReference type="RefSeq" id="WP_053395733.1">
    <property type="nucleotide sequence ID" value="NZ_LHPJ01000007.1"/>
</dbReference>
<evidence type="ECO:0000313" key="4">
    <source>
        <dbReference type="EMBL" id="KOO03743.1"/>
    </source>
</evidence>
<protein>
    <recommendedName>
        <fullName evidence="3">Outer membrane protein beta-barrel domain-containing protein</fullName>
    </recommendedName>
</protein>